<feature type="region of interest" description="Disordered" evidence="1">
    <location>
        <begin position="309"/>
        <end position="346"/>
    </location>
</feature>
<protein>
    <submittedName>
        <fullName evidence="2">Uncharacterized protein</fullName>
    </submittedName>
</protein>
<organism evidence="2 3">
    <name type="scientific">Aegilops tauschii subsp. strangulata</name>
    <name type="common">Goatgrass</name>
    <dbReference type="NCBI Taxonomy" id="200361"/>
    <lineage>
        <taxon>Eukaryota</taxon>
        <taxon>Viridiplantae</taxon>
        <taxon>Streptophyta</taxon>
        <taxon>Embryophyta</taxon>
        <taxon>Tracheophyta</taxon>
        <taxon>Spermatophyta</taxon>
        <taxon>Magnoliopsida</taxon>
        <taxon>Liliopsida</taxon>
        <taxon>Poales</taxon>
        <taxon>Poaceae</taxon>
        <taxon>BOP clade</taxon>
        <taxon>Pooideae</taxon>
        <taxon>Triticodae</taxon>
        <taxon>Triticeae</taxon>
        <taxon>Triticinae</taxon>
        <taxon>Aegilops</taxon>
    </lineage>
</organism>
<feature type="compositionally biased region" description="Low complexity" evidence="1">
    <location>
        <begin position="21"/>
        <end position="31"/>
    </location>
</feature>
<feature type="compositionally biased region" description="Basic residues" evidence="1">
    <location>
        <begin position="156"/>
        <end position="170"/>
    </location>
</feature>
<keyword evidence="3" id="KW-1185">Reference proteome</keyword>
<dbReference type="STRING" id="200361.A0A453GTH6"/>
<evidence type="ECO:0000313" key="2">
    <source>
        <dbReference type="EnsemblPlants" id="AET3Gv21200400.2"/>
    </source>
</evidence>
<reference evidence="2" key="3">
    <citation type="journal article" date="2017" name="Nature">
        <title>Genome sequence of the progenitor of the wheat D genome Aegilops tauschii.</title>
        <authorList>
            <person name="Luo M.C."/>
            <person name="Gu Y.Q."/>
            <person name="Puiu D."/>
            <person name="Wang H."/>
            <person name="Twardziok S.O."/>
            <person name="Deal K.R."/>
            <person name="Huo N."/>
            <person name="Zhu T."/>
            <person name="Wang L."/>
            <person name="Wang Y."/>
            <person name="McGuire P.E."/>
            <person name="Liu S."/>
            <person name="Long H."/>
            <person name="Ramasamy R.K."/>
            <person name="Rodriguez J.C."/>
            <person name="Van S.L."/>
            <person name="Yuan L."/>
            <person name="Wang Z."/>
            <person name="Xia Z."/>
            <person name="Xiao L."/>
            <person name="Anderson O.D."/>
            <person name="Ouyang S."/>
            <person name="Liang Y."/>
            <person name="Zimin A.V."/>
            <person name="Pertea G."/>
            <person name="Qi P."/>
            <person name="Bennetzen J.L."/>
            <person name="Dai X."/>
            <person name="Dawson M.W."/>
            <person name="Muller H.G."/>
            <person name="Kugler K."/>
            <person name="Rivarola-Duarte L."/>
            <person name="Spannagl M."/>
            <person name="Mayer K.F.X."/>
            <person name="Lu F.H."/>
            <person name="Bevan M.W."/>
            <person name="Leroy P."/>
            <person name="Li P."/>
            <person name="You F.M."/>
            <person name="Sun Q."/>
            <person name="Liu Z."/>
            <person name="Lyons E."/>
            <person name="Wicker T."/>
            <person name="Salzberg S.L."/>
            <person name="Devos K.M."/>
            <person name="Dvorak J."/>
        </authorList>
    </citation>
    <scope>NUCLEOTIDE SEQUENCE [LARGE SCALE GENOMIC DNA]</scope>
    <source>
        <strain evidence="2">cv. AL8/78</strain>
    </source>
</reference>
<sequence length="382" mass="40717">GAPSLLTQHAPPAAEKKKVPVHSVHSVSSLHTQFPSQHSPPGCAMGDPDERQAVAAGELISARDPPPTEGNAVVGVANLPPPGFLEALPHAGLNTTAVGLVDPARQEPRGRALGRGDKRRSVQGLVNEIDHNLPAGEAPDEGEGSAVEAPQGTPTQRKRTHRSAIRRRKQSGSSTMANLDDDGQNKDESTGLGLSAKRERKRSKYLLLPYTNDLDGLDLDEKEEDVGAREVLLLVRGFAKDILHRRYFPTAAKGYLGRLRSSTFLPENTFANSVVVPECSAEDAFAKATANATIVVSDSSFDSEMKQGEGVFKGSGRKNDQYGGGGSSIKGKEVEKTPPAKTHLDHGLLITPAIPLRQVRPEGMISHVKSGVEVDTVTSVQR</sequence>
<reference evidence="2" key="4">
    <citation type="submission" date="2019-03" db="UniProtKB">
        <authorList>
            <consortium name="EnsemblPlants"/>
        </authorList>
    </citation>
    <scope>IDENTIFICATION</scope>
</reference>
<accession>A0A453GTH6</accession>
<evidence type="ECO:0000313" key="3">
    <source>
        <dbReference type="Proteomes" id="UP000015105"/>
    </source>
</evidence>
<dbReference type="Proteomes" id="UP000015105">
    <property type="component" value="Chromosome 3D"/>
</dbReference>
<name>A0A453GTH6_AEGTS</name>
<dbReference type="AlphaFoldDB" id="A0A453GTH6"/>
<dbReference type="Gramene" id="AET3Gv21200400.2">
    <property type="protein sequence ID" value="AET3Gv21200400.2"/>
    <property type="gene ID" value="AET3Gv21200400"/>
</dbReference>
<reference evidence="2" key="5">
    <citation type="journal article" date="2021" name="G3 (Bethesda)">
        <title>Aegilops tauschii genome assembly Aet v5.0 features greater sequence contiguity and improved annotation.</title>
        <authorList>
            <person name="Wang L."/>
            <person name="Zhu T."/>
            <person name="Rodriguez J.C."/>
            <person name="Deal K.R."/>
            <person name="Dubcovsky J."/>
            <person name="McGuire P.E."/>
            <person name="Lux T."/>
            <person name="Spannagl M."/>
            <person name="Mayer K.F.X."/>
            <person name="Baldrich P."/>
            <person name="Meyers B.C."/>
            <person name="Huo N."/>
            <person name="Gu Y.Q."/>
            <person name="Zhou H."/>
            <person name="Devos K.M."/>
            <person name="Bennetzen J.L."/>
            <person name="Unver T."/>
            <person name="Budak H."/>
            <person name="Gulick P.J."/>
            <person name="Galiba G."/>
            <person name="Kalapos B."/>
            <person name="Nelson D.R."/>
            <person name="Li P."/>
            <person name="You F.M."/>
            <person name="Luo M.C."/>
            <person name="Dvorak J."/>
        </authorList>
    </citation>
    <scope>NUCLEOTIDE SEQUENCE [LARGE SCALE GENOMIC DNA]</scope>
    <source>
        <strain evidence="2">cv. AL8/78</strain>
    </source>
</reference>
<reference evidence="3" key="1">
    <citation type="journal article" date="2014" name="Science">
        <title>Ancient hybridizations among the ancestral genomes of bread wheat.</title>
        <authorList>
            <consortium name="International Wheat Genome Sequencing Consortium,"/>
            <person name="Marcussen T."/>
            <person name="Sandve S.R."/>
            <person name="Heier L."/>
            <person name="Spannagl M."/>
            <person name="Pfeifer M."/>
            <person name="Jakobsen K.S."/>
            <person name="Wulff B.B."/>
            <person name="Steuernagel B."/>
            <person name="Mayer K.F."/>
            <person name="Olsen O.A."/>
        </authorList>
    </citation>
    <scope>NUCLEOTIDE SEQUENCE [LARGE SCALE GENOMIC DNA]</scope>
    <source>
        <strain evidence="3">cv. AL8/78</strain>
    </source>
</reference>
<proteinExistence type="predicted"/>
<dbReference type="PANTHER" id="PTHR35491:SF12">
    <property type="entry name" value="RRM DOMAIN-CONTAINING PROTEIN"/>
    <property type="match status" value="1"/>
</dbReference>
<feature type="compositionally biased region" description="Basic and acidic residues" evidence="1">
    <location>
        <begin position="104"/>
        <end position="120"/>
    </location>
</feature>
<dbReference type="PANTHER" id="PTHR35491">
    <property type="entry name" value="OS12G0638500-LIKE PROTEIN"/>
    <property type="match status" value="1"/>
</dbReference>
<dbReference type="EnsemblPlants" id="AET3Gv21200400.2">
    <property type="protein sequence ID" value="AET3Gv21200400.2"/>
    <property type="gene ID" value="AET3Gv21200400"/>
</dbReference>
<feature type="region of interest" description="Disordered" evidence="1">
    <location>
        <begin position="99"/>
        <end position="195"/>
    </location>
</feature>
<feature type="compositionally biased region" description="Basic and acidic residues" evidence="1">
    <location>
        <begin position="330"/>
        <end position="346"/>
    </location>
</feature>
<feature type="region of interest" description="Disordered" evidence="1">
    <location>
        <begin position="1"/>
        <end position="49"/>
    </location>
</feature>
<reference evidence="3" key="2">
    <citation type="journal article" date="2017" name="Nat. Plants">
        <title>The Aegilops tauschii genome reveals multiple impacts of transposons.</title>
        <authorList>
            <person name="Zhao G."/>
            <person name="Zou C."/>
            <person name="Li K."/>
            <person name="Wang K."/>
            <person name="Li T."/>
            <person name="Gao L."/>
            <person name="Zhang X."/>
            <person name="Wang H."/>
            <person name="Yang Z."/>
            <person name="Liu X."/>
            <person name="Jiang W."/>
            <person name="Mao L."/>
            <person name="Kong X."/>
            <person name="Jiao Y."/>
            <person name="Jia J."/>
        </authorList>
    </citation>
    <scope>NUCLEOTIDE SEQUENCE [LARGE SCALE GENOMIC DNA]</scope>
    <source>
        <strain evidence="3">cv. AL8/78</strain>
    </source>
</reference>
<evidence type="ECO:0000256" key="1">
    <source>
        <dbReference type="SAM" id="MobiDB-lite"/>
    </source>
</evidence>